<dbReference type="InterPro" id="IPR025948">
    <property type="entry name" value="HTH-like_dom"/>
</dbReference>
<evidence type="ECO:0000313" key="3">
    <source>
        <dbReference type="EMBL" id="QDU66539.1"/>
    </source>
</evidence>
<feature type="domain" description="HTH-like" evidence="2">
    <location>
        <begin position="30"/>
        <end position="69"/>
    </location>
</feature>
<accession>A0A518BHT3</accession>
<keyword evidence="4" id="KW-1185">Reference proteome</keyword>
<proteinExistence type="predicted"/>
<evidence type="ECO:0000313" key="4">
    <source>
        <dbReference type="Proteomes" id="UP000316921"/>
    </source>
</evidence>
<feature type="compositionally biased region" description="Low complexity" evidence="1">
    <location>
        <begin position="98"/>
        <end position="109"/>
    </location>
</feature>
<dbReference type="AlphaFoldDB" id="A0A518BHT3"/>
<organism evidence="3 4">
    <name type="scientific">Engelhardtia mirabilis</name>
    <dbReference type="NCBI Taxonomy" id="2528011"/>
    <lineage>
        <taxon>Bacteria</taxon>
        <taxon>Pseudomonadati</taxon>
        <taxon>Planctomycetota</taxon>
        <taxon>Planctomycetia</taxon>
        <taxon>Planctomycetia incertae sedis</taxon>
        <taxon>Engelhardtia</taxon>
    </lineage>
</organism>
<reference evidence="3 4" key="1">
    <citation type="submission" date="2019-02" db="EMBL/GenBank/DDBJ databases">
        <title>Deep-cultivation of Planctomycetes and their phenomic and genomic characterization uncovers novel biology.</title>
        <authorList>
            <person name="Wiegand S."/>
            <person name="Jogler M."/>
            <person name="Boedeker C."/>
            <person name="Pinto D."/>
            <person name="Vollmers J."/>
            <person name="Rivas-Marin E."/>
            <person name="Kohn T."/>
            <person name="Peeters S.H."/>
            <person name="Heuer A."/>
            <person name="Rast P."/>
            <person name="Oberbeckmann S."/>
            <person name="Bunk B."/>
            <person name="Jeske O."/>
            <person name="Meyerdierks A."/>
            <person name="Storesund J.E."/>
            <person name="Kallscheuer N."/>
            <person name="Luecker S."/>
            <person name="Lage O.M."/>
            <person name="Pohl T."/>
            <person name="Merkel B.J."/>
            <person name="Hornburger P."/>
            <person name="Mueller R.-W."/>
            <person name="Bruemmer F."/>
            <person name="Labrenz M."/>
            <person name="Spormann A.M."/>
            <person name="Op den Camp H."/>
            <person name="Overmann J."/>
            <person name="Amann R."/>
            <person name="Jetten M.S.M."/>
            <person name="Mascher T."/>
            <person name="Medema M.H."/>
            <person name="Devos D.P."/>
            <person name="Kaster A.-K."/>
            <person name="Ovreas L."/>
            <person name="Rohde M."/>
            <person name="Galperin M.Y."/>
            <person name="Jogler C."/>
        </authorList>
    </citation>
    <scope>NUCLEOTIDE SEQUENCE [LARGE SCALE GENOMIC DNA]</scope>
    <source>
        <strain evidence="3 4">Pla133</strain>
    </source>
</reference>
<dbReference type="PANTHER" id="PTHR47515">
    <property type="entry name" value="LOW CALCIUM RESPONSE LOCUS PROTEIN T"/>
    <property type="match status" value="1"/>
</dbReference>
<gene>
    <name evidence="3" type="ORF">Pla133_16150</name>
</gene>
<sequence>MGERAACRLVGQARSTQWRELAVPDDELVLVKDMRRLSMAHPWYGYRRIHRLLVNEGWPVNHKSIQRLWATRQPSLTSSSCDAAVEIPAGTGTWSPKTTTEAARAAGRLARARRTRVADGVEWDEADDD</sequence>
<dbReference type="Proteomes" id="UP000316921">
    <property type="component" value="Chromosome"/>
</dbReference>
<dbReference type="PANTHER" id="PTHR47515:SF1">
    <property type="entry name" value="BLR2054 PROTEIN"/>
    <property type="match status" value="1"/>
</dbReference>
<dbReference type="EMBL" id="CP036287">
    <property type="protein sequence ID" value="QDU66539.1"/>
    <property type="molecule type" value="Genomic_DNA"/>
</dbReference>
<dbReference type="KEGG" id="pbap:Pla133_16150"/>
<dbReference type="Pfam" id="PF13276">
    <property type="entry name" value="HTH_21"/>
    <property type="match status" value="1"/>
</dbReference>
<name>A0A518BHT3_9BACT</name>
<protein>
    <recommendedName>
        <fullName evidence="2">HTH-like domain-containing protein</fullName>
    </recommendedName>
</protein>
<evidence type="ECO:0000259" key="2">
    <source>
        <dbReference type="Pfam" id="PF13276"/>
    </source>
</evidence>
<evidence type="ECO:0000256" key="1">
    <source>
        <dbReference type="SAM" id="MobiDB-lite"/>
    </source>
</evidence>
<dbReference type="RefSeq" id="WP_419192230.1">
    <property type="nucleotide sequence ID" value="NZ_CP036287.1"/>
</dbReference>
<feature type="region of interest" description="Disordered" evidence="1">
    <location>
        <begin position="89"/>
        <end position="109"/>
    </location>
</feature>